<keyword evidence="3" id="KW-0238">DNA-binding</keyword>
<dbReference type="InterPro" id="IPR011051">
    <property type="entry name" value="RmlC_Cupin_sf"/>
</dbReference>
<dbReference type="RefSeq" id="WP_115517322.1">
    <property type="nucleotide sequence ID" value="NZ_QRGO01000001.1"/>
</dbReference>
<dbReference type="PROSITE" id="PS01124">
    <property type="entry name" value="HTH_ARAC_FAMILY_2"/>
    <property type="match status" value="1"/>
</dbReference>
<keyword evidence="2" id="KW-0805">Transcription regulation</keyword>
<dbReference type="SUPFAM" id="SSF51182">
    <property type="entry name" value="RmlC-like cupins"/>
    <property type="match status" value="1"/>
</dbReference>
<dbReference type="Gene3D" id="1.10.10.60">
    <property type="entry name" value="Homeodomain-like"/>
    <property type="match status" value="1"/>
</dbReference>
<evidence type="ECO:0000256" key="4">
    <source>
        <dbReference type="ARBA" id="ARBA00023163"/>
    </source>
</evidence>
<sequence length="262" mass="29012">MADAIPIYRPTRDNAPRPVAVLARTCAATDHIPLHIHRRGQLLHATSGIMRVETGQAAWILPPARAIWLPPQLPHKVTMRSKVEMRTVYIDEALCAALPGRPVFAAISGLLRELILALLEEPADYGEHERGGAIARLILTELGRLEERRYDVPMPRDDRALRVARALLDDPSIDRDLDRWADEAGASRRTLARLFRHETGLGFAEWRARLRAVDGLARLSGGQSVAETAAAVGYASASAFSAMIRRTLGNPPRQLVYHLSEH</sequence>
<dbReference type="InterPro" id="IPR018062">
    <property type="entry name" value="HTH_AraC-typ_CS"/>
</dbReference>
<keyword evidence="7" id="KW-1185">Reference proteome</keyword>
<dbReference type="InterPro" id="IPR018060">
    <property type="entry name" value="HTH_AraC"/>
</dbReference>
<dbReference type="GO" id="GO:0003700">
    <property type="term" value="F:DNA-binding transcription factor activity"/>
    <property type="evidence" value="ECO:0007669"/>
    <property type="project" value="InterPro"/>
</dbReference>
<evidence type="ECO:0000256" key="3">
    <source>
        <dbReference type="ARBA" id="ARBA00023125"/>
    </source>
</evidence>
<dbReference type="PANTHER" id="PTHR11019:SF159">
    <property type="entry name" value="TRANSCRIPTIONAL REGULATOR-RELATED"/>
    <property type="match status" value="1"/>
</dbReference>
<dbReference type="OrthoDB" id="9804543at2"/>
<evidence type="ECO:0000256" key="2">
    <source>
        <dbReference type="ARBA" id="ARBA00023015"/>
    </source>
</evidence>
<dbReference type="AlphaFoldDB" id="A0A371BCH7"/>
<comment type="caution">
    <text evidence="6">The sequence shown here is derived from an EMBL/GenBank/DDBJ whole genome shotgun (WGS) entry which is preliminary data.</text>
</comment>
<keyword evidence="1" id="KW-0678">Repressor</keyword>
<dbReference type="Pfam" id="PF02311">
    <property type="entry name" value="AraC_binding"/>
    <property type="match status" value="1"/>
</dbReference>
<proteinExistence type="predicted"/>
<dbReference type="Gene3D" id="2.60.120.10">
    <property type="entry name" value="Jelly Rolls"/>
    <property type="match status" value="1"/>
</dbReference>
<dbReference type="InterPro" id="IPR014710">
    <property type="entry name" value="RmlC-like_jellyroll"/>
</dbReference>
<dbReference type="SMART" id="SM00342">
    <property type="entry name" value="HTH_ARAC"/>
    <property type="match status" value="1"/>
</dbReference>
<evidence type="ECO:0000313" key="7">
    <source>
        <dbReference type="Proteomes" id="UP000263993"/>
    </source>
</evidence>
<evidence type="ECO:0000256" key="1">
    <source>
        <dbReference type="ARBA" id="ARBA00022491"/>
    </source>
</evidence>
<dbReference type="GO" id="GO:0043565">
    <property type="term" value="F:sequence-specific DNA binding"/>
    <property type="evidence" value="ECO:0007669"/>
    <property type="project" value="InterPro"/>
</dbReference>
<evidence type="ECO:0000259" key="5">
    <source>
        <dbReference type="PROSITE" id="PS01124"/>
    </source>
</evidence>
<keyword evidence="4" id="KW-0804">Transcription</keyword>
<dbReference type="EMBL" id="QRGO01000001">
    <property type="protein sequence ID" value="RDV05296.1"/>
    <property type="molecule type" value="Genomic_DNA"/>
</dbReference>
<dbReference type="InterPro" id="IPR003313">
    <property type="entry name" value="AraC-bd"/>
</dbReference>
<dbReference type="FunFam" id="1.10.10.60:FF:000132">
    <property type="entry name" value="AraC family transcriptional regulator"/>
    <property type="match status" value="1"/>
</dbReference>
<dbReference type="PROSITE" id="PS00041">
    <property type="entry name" value="HTH_ARAC_FAMILY_1"/>
    <property type="match status" value="1"/>
</dbReference>
<name>A0A371BCH7_9BRAD</name>
<dbReference type="Proteomes" id="UP000263993">
    <property type="component" value="Unassembled WGS sequence"/>
</dbReference>
<reference evidence="7" key="1">
    <citation type="submission" date="2018-08" db="EMBL/GenBank/DDBJ databases">
        <authorList>
            <person name="Kim S.-J."/>
            <person name="Jung G.-Y."/>
        </authorList>
    </citation>
    <scope>NUCLEOTIDE SEQUENCE [LARGE SCALE GENOMIC DNA]</scope>
    <source>
        <strain evidence="7">GY_H</strain>
    </source>
</reference>
<gene>
    <name evidence="6" type="ORF">DXH78_12365</name>
</gene>
<feature type="domain" description="HTH araC/xylS-type" evidence="5">
    <location>
        <begin position="158"/>
        <end position="258"/>
    </location>
</feature>
<organism evidence="6 7">
    <name type="scientific">Undibacter mobilis</name>
    <dbReference type="NCBI Taxonomy" id="2292256"/>
    <lineage>
        <taxon>Bacteria</taxon>
        <taxon>Pseudomonadati</taxon>
        <taxon>Pseudomonadota</taxon>
        <taxon>Alphaproteobacteria</taxon>
        <taxon>Hyphomicrobiales</taxon>
        <taxon>Nitrobacteraceae</taxon>
        <taxon>Undibacter</taxon>
    </lineage>
</organism>
<dbReference type="CDD" id="cd06124">
    <property type="entry name" value="cupin_NimR-like_N"/>
    <property type="match status" value="1"/>
</dbReference>
<protein>
    <submittedName>
        <fullName evidence="6">AraC family transcriptional regulator</fullName>
    </submittedName>
</protein>
<evidence type="ECO:0000313" key="6">
    <source>
        <dbReference type="EMBL" id="RDV05296.1"/>
    </source>
</evidence>
<dbReference type="PANTHER" id="PTHR11019">
    <property type="entry name" value="HTH-TYPE TRANSCRIPTIONAL REGULATOR NIMR"/>
    <property type="match status" value="1"/>
</dbReference>
<dbReference type="Pfam" id="PF12833">
    <property type="entry name" value="HTH_18"/>
    <property type="match status" value="1"/>
</dbReference>
<accession>A0A371BCH7</accession>